<reference evidence="2 3" key="1">
    <citation type="submission" date="2013-11" db="EMBL/GenBank/DDBJ databases">
        <title>The Damaraland mole rat (Fukomys damarensis) genome and evolution of African mole rats.</title>
        <authorList>
            <person name="Gladyshev V.N."/>
            <person name="Fang X."/>
        </authorList>
    </citation>
    <scope>NUCLEOTIDE SEQUENCE [LARGE SCALE GENOMIC DNA]</scope>
    <source>
        <tissue evidence="2">Liver</tissue>
    </source>
</reference>
<evidence type="ECO:0000256" key="1">
    <source>
        <dbReference type="SAM" id="MobiDB-lite"/>
    </source>
</evidence>
<gene>
    <name evidence="2" type="ORF">H920_08210</name>
</gene>
<dbReference type="AlphaFoldDB" id="A0A091DJC7"/>
<feature type="compositionally biased region" description="Basic residues" evidence="1">
    <location>
        <begin position="92"/>
        <end position="110"/>
    </location>
</feature>
<evidence type="ECO:0000313" key="3">
    <source>
        <dbReference type="Proteomes" id="UP000028990"/>
    </source>
</evidence>
<evidence type="ECO:0000313" key="2">
    <source>
        <dbReference type="EMBL" id="KFO30385.1"/>
    </source>
</evidence>
<protein>
    <submittedName>
        <fullName evidence="2">Coiled-coil domain-containing protein 136</fullName>
    </submittedName>
</protein>
<feature type="region of interest" description="Disordered" evidence="1">
    <location>
        <begin position="31"/>
        <end position="117"/>
    </location>
</feature>
<feature type="compositionally biased region" description="Basic residues" evidence="1">
    <location>
        <begin position="43"/>
        <end position="61"/>
    </location>
</feature>
<accession>A0A091DJC7</accession>
<sequence>MDEQGRLLAVQEQLEGQLQCFQEELRQLKEKMPSVGKDTRGKNCNKHTNKYTNGTKKKRVTKTCSNSSKGGLETKKSLGDAVLRGNPGAVSRARKRGTKERGDRRHKNGRNKAGVLG</sequence>
<dbReference type="EMBL" id="KN122446">
    <property type="protein sequence ID" value="KFO30385.1"/>
    <property type="molecule type" value="Genomic_DNA"/>
</dbReference>
<name>A0A091DJC7_FUKDA</name>
<dbReference type="Proteomes" id="UP000028990">
    <property type="component" value="Unassembled WGS sequence"/>
</dbReference>
<feature type="compositionally biased region" description="Basic and acidic residues" evidence="1">
    <location>
        <begin position="31"/>
        <end position="41"/>
    </location>
</feature>
<keyword evidence="3" id="KW-1185">Reference proteome</keyword>
<proteinExistence type="predicted"/>
<organism evidence="2 3">
    <name type="scientific">Fukomys damarensis</name>
    <name type="common">Damaraland mole rat</name>
    <name type="synonym">Cryptomys damarensis</name>
    <dbReference type="NCBI Taxonomy" id="885580"/>
    <lineage>
        <taxon>Eukaryota</taxon>
        <taxon>Metazoa</taxon>
        <taxon>Chordata</taxon>
        <taxon>Craniata</taxon>
        <taxon>Vertebrata</taxon>
        <taxon>Euteleostomi</taxon>
        <taxon>Mammalia</taxon>
        <taxon>Eutheria</taxon>
        <taxon>Euarchontoglires</taxon>
        <taxon>Glires</taxon>
        <taxon>Rodentia</taxon>
        <taxon>Hystricomorpha</taxon>
        <taxon>Bathyergidae</taxon>
        <taxon>Fukomys</taxon>
    </lineage>
</organism>